<evidence type="ECO:0000313" key="8">
    <source>
        <dbReference type="Proteomes" id="UP001194729"/>
    </source>
</evidence>
<keyword evidence="8" id="KW-1185">Reference proteome</keyword>
<evidence type="ECO:0000256" key="2">
    <source>
        <dbReference type="ARBA" id="ARBA00022723"/>
    </source>
</evidence>
<dbReference type="PROSITE" id="PS51257">
    <property type="entry name" value="PROKAR_LIPOPROTEIN"/>
    <property type="match status" value="1"/>
</dbReference>
<dbReference type="InterPro" id="IPR024607">
    <property type="entry name" value="Sulfatase_CS"/>
</dbReference>
<keyword evidence="3" id="KW-0378">Hydrolase</keyword>
<comment type="similarity">
    <text evidence="1">Belongs to the sulfatase family.</text>
</comment>
<name>A0ABS0A5Y3_9FLAO</name>
<keyword evidence="4" id="KW-0106">Calcium</keyword>
<evidence type="ECO:0000256" key="3">
    <source>
        <dbReference type="ARBA" id="ARBA00022801"/>
    </source>
</evidence>
<proteinExistence type="inferred from homology"/>
<dbReference type="Proteomes" id="UP001194729">
    <property type="component" value="Unassembled WGS sequence"/>
</dbReference>
<comment type="caution">
    <text evidence="7">The sequence shown here is derived from an EMBL/GenBank/DDBJ whole genome shotgun (WGS) entry which is preliminary data.</text>
</comment>
<gene>
    <name evidence="7" type="ORF">FNJ87_10500</name>
</gene>
<evidence type="ECO:0000256" key="5">
    <source>
        <dbReference type="SAM" id="SignalP"/>
    </source>
</evidence>
<feature type="domain" description="Sulfatase N-terminal" evidence="6">
    <location>
        <begin position="35"/>
        <end position="337"/>
    </location>
</feature>
<dbReference type="InterPro" id="IPR000917">
    <property type="entry name" value="Sulfatase_N"/>
</dbReference>
<feature type="chain" id="PRO_5047013958" evidence="5">
    <location>
        <begin position="21"/>
        <end position="431"/>
    </location>
</feature>
<feature type="signal peptide" evidence="5">
    <location>
        <begin position="1"/>
        <end position="20"/>
    </location>
</feature>
<evidence type="ECO:0000259" key="6">
    <source>
        <dbReference type="Pfam" id="PF00884"/>
    </source>
</evidence>
<accession>A0ABS0A5Y3</accession>
<organism evidence="7 8">
    <name type="scientific">Nonlabens mediterrranea</name>
    <dbReference type="NCBI Taxonomy" id="1419947"/>
    <lineage>
        <taxon>Bacteria</taxon>
        <taxon>Pseudomonadati</taxon>
        <taxon>Bacteroidota</taxon>
        <taxon>Flavobacteriia</taxon>
        <taxon>Flavobacteriales</taxon>
        <taxon>Flavobacteriaceae</taxon>
        <taxon>Nonlabens</taxon>
    </lineage>
</organism>
<dbReference type="Pfam" id="PF00884">
    <property type="entry name" value="Sulfatase"/>
    <property type="match status" value="1"/>
</dbReference>
<evidence type="ECO:0000313" key="7">
    <source>
        <dbReference type="EMBL" id="MBF4984745.1"/>
    </source>
</evidence>
<dbReference type="PROSITE" id="PS00523">
    <property type="entry name" value="SULFATASE_1"/>
    <property type="match status" value="1"/>
</dbReference>
<evidence type="ECO:0000256" key="4">
    <source>
        <dbReference type="ARBA" id="ARBA00022837"/>
    </source>
</evidence>
<evidence type="ECO:0000256" key="1">
    <source>
        <dbReference type="ARBA" id="ARBA00008779"/>
    </source>
</evidence>
<sequence>MKYKLLLLITILLAACTESNDLSTTDDVNPSSSSPNILLIIADDLGKDAANGFSEGSIKPSTPNIDAIRNTGLSFTNFWSYPTCSPTRASILTGKYGYRTGVKWASDEINISEKSLQQYINEETNDKYATAIVGKWHLSGNSSTFNPEVMGIDYYAGLIRGEAQSYYNWLLTEDGAGTIETEYATTKFTDIATQWIDQQEKPWFLWLAYNAPHTPFHVPPSEMHSQGNLAPFSSGMDETPYYMAAIEAMDYQIGQLLENMTEAERNNTIIIFIGDNGTPNEVVQSPFNFSTAKGSLHQGGINVPMFISGNGVMRSGIDENLITSSDLFSTIAQVAGVSSSEINDSKSFKNLLSQSETIRNFQYSEKDDGTNSIWVISDGNYKLFKNANGNEEFYHLSNDPYEQVNLLNGTLSPTENSAKATLESQLSIIRN</sequence>
<dbReference type="InterPro" id="IPR017850">
    <property type="entry name" value="Alkaline_phosphatase_core_sf"/>
</dbReference>
<protein>
    <submittedName>
        <fullName evidence="7">Sulfatase-like hydrolase/transferase</fullName>
    </submittedName>
</protein>
<dbReference type="EMBL" id="JADKYU010000534">
    <property type="protein sequence ID" value="MBF4984745.1"/>
    <property type="molecule type" value="Genomic_DNA"/>
</dbReference>
<dbReference type="PANTHER" id="PTHR42693:SF53">
    <property type="entry name" value="ENDO-4-O-SULFATASE"/>
    <property type="match status" value="1"/>
</dbReference>
<dbReference type="SUPFAM" id="SSF53649">
    <property type="entry name" value="Alkaline phosphatase-like"/>
    <property type="match status" value="1"/>
</dbReference>
<keyword evidence="2" id="KW-0479">Metal-binding</keyword>
<dbReference type="Gene3D" id="3.40.720.10">
    <property type="entry name" value="Alkaline Phosphatase, subunit A"/>
    <property type="match status" value="2"/>
</dbReference>
<keyword evidence="5" id="KW-0732">Signal</keyword>
<dbReference type="InterPro" id="IPR050738">
    <property type="entry name" value="Sulfatase"/>
</dbReference>
<dbReference type="PANTHER" id="PTHR42693">
    <property type="entry name" value="ARYLSULFATASE FAMILY MEMBER"/>
    <property type="match status" value="1"/>
</dbReference>
<reference evidence="7 8" key="1">
    <citation type="submission" date="2020-11" db="EMBL/GenBank/DDBJ databases">
        <title>P. mediterranea TC4 genome.</title>
        <authorList>
            <person name="Molmeret M."/>
        </authorList>
    </citation>
    <scope>NUCLEOTIDE SEQUENCE [LARGE SCALE GENOMIC DNA]</scope>
    <source>
        <strain evidence="7 8">TC4</strain>
    </source>
</reference>